<evidence type="ECO:0000313" key="2">
    <source>
        <dbReference type="EMBL" id="KAF2402556.1"/>
    </source>
</evidence>
<dbReference type="EMBL" id="ML996691">
    <property type="protein sequence ID" value="KAF2402556.1"/>
    <property type="molecule type" value="Genomic_DNA"/>
</dbReference>
<gene>
    <name evidence="2" type="ORF">EJ06DRAFT_345410</name>
</gene>
<proteinExistence type="predicted"/>
<reference evidence="2" key="1">
    <citation type="journal article" date="2020" name="Stud. Mycol.">
        <title>101 Dothideomycetes genomes: a test case for predicting lifestyles and emergence of pathogens.</title>
        <authorList>
            <person name="Haridas S."/>
            <person name="Albert R."/>
            <person name="Binder M."/>
            <person name="Bloem J."/>
            <person name="Labutti K."/>
            <person name="Salamov A."/>
            <person name="Andreopoulos B."/>
            <person name="Baker S."/>
            <person name="Barry K."/>
            <person name="Bills G."/>
            <person name="Bluhm B."/>
            <person name="Cannon C."/>
            <person name="Castanera R."/>
            <person name="Culley D."/>
            <person name="Daum C."/>
            <person name="Ezra D."/>
            <person name="Gonzalez J."/>
            <person name="Henrissat B."/>
            <person name="Kuo A."/>
            <person name="Liang C."/>
            <person name="Lipzen A."/>
            <person name="Lutzoni F."/>
            <person name="Magnuson J."/>
            <person name="Mondo S."/>
            <person name="Nolan M."/>
            <person name="Ohm R."/>
            <person name="Pangilinan J."/>
            <person name="Park H.-J."/>
            <person name="Ramirez L."/>
            <person name="Alfaro M."/>
            <person name="Sun H."/>
            <person name="Tritt A."/>
            <person name="Yoshinaga Y."/>
            <person name="Zwiers L.-H."/>
            <person name="Turgeon B."/>
            <person name="Goodwin S."/>
            <person name="Spatafora J."/>
            <person name="Crous P."/>
            <person name="Grigoriev I."/>
        </authorList>
    </citation>
    <scope>NUCLEOTIDE SEQUENCE</scope>
    <source>
        <strain evidence="2">CBS 262.69</strain>
    </source>
</reference>
<keyword evidence="3" id="KW-1185">Reference proteome</keyword>
<name>A0A6G1I353_9PEZI</name>
<dbReference type="AlphaFoldDB" id="A0A6G1I353"/>
<accession>A0A6G1I353</accession>
<protein>
    <submittedName>
        <fullName evidence="2">Uncharacterized protein</fullName>
    </submittedName>
</protein>
<dbReference type="Proteomes" id="UP000799640">
    <property type="component" value="Unassembled WGS sequence"/>
</dbReference>
<organism evidence="2 3">
    <name type="scientific">Trichodelitschia bisporula</name>
    <dbReference type="NCBI Taxonomy" id="703511"/>
    <lineage>
        <taxon>Eukaryota</taxon>
        <taxon>Fungi</taxon>
        <taxon>Dikarya</taxon>
        <taxon>Ascomycota</taxon>
        <taxon>Pezizomycotina</taxon>
        <taxon>Dothideomycetes</taxon>
        <taxon>Dothideomycetes incertae sedis</taxon>
        <taxon>Phaeotrichales</taxon>
        <taxon>Phaeotrichaceae</taxon>
        <taxon>Trichodelitschia</taxon>
    </lineage>
</organism>
<feature type="region of interest" description="Disordered" evidence="1">
    <location>
        <begin position="1"/>
        <end position="35"/>
    </location>
</feature>
<sequence>MMVTTHKGRPPAGFAVTPNEGSRDHPSENVPSQPGKLHCTRLPFAALTHLAHQEGSNGATANGSRRCKQILSNVLSFSLPPSSSTRTLPQFSPRHAFSRFVPKICKIHSYSPSFRKPRAAAMRPSSVLAAVLAVAPGLRAAVLHHTYTSISRIAAANASACTAETSTVTVFVNGLTSSVTANPAVSAAPDFAAPVQYGAVGSEVAPVKSVESVPASSITSIEASPVQTASKPDFGGPYTFGIDNGTTSWAGGRAPPTSATPLSTQILLSTIFVSPIRSK</sequence>
<evidence type="ECO:0000256" key="1">
    <source>
        <dbReference type="SAM" id="MobiDB-lite"/>
    </source>
</evidence>
<evidence type="ECO:0000313" key="3">
    <source>
        <dbReference type="Proteomes" id="UP000799640"/>
    </source>
</evidence>